<sequence>MSKNKNKIKWFILINFVILFFLVIAFGKEYVGNIQVEREIAQLQQQRSEFENEQLDTLNLISDLSSEYYSEQEGRTKQGLGREGETLVIIQYESNTVTDGEDLATLGSYSLESLGNPARWFLYFFANDTFAKFENI</sequence>
<reference evidence="2" key="1">
    <citation type="submission" date="2017-09" db="EMBL/GenBank/DDBJ databases">
        <title>Depth-based differentiation of microbial function through sediment-hosted aquifers and enrichment of novel symbionts in the deep terrestrial subsurface.</title>
        <authorList>
            <person name="Probst A.J."/>
            <person name="Ladd B."/>
            <person name="Jarett J.K."/>
            <person name="Geller-Mcgrath D.E."/>
            <person name="Sieber C.M.K."/>
            <person name="Emerson J.B."/>
            <person name="Anantharaman K."/>
            <person name="Thomas B.C."/>
            <person name="Malmstrom R."/>
            <person name="Stieglmeier M."/>
            <person name="Klingl A."/>
            <person name="Woyke T."/>
            <person name="Ryan C.M."/>
            <person name="Banfield J.F."/>
        </authorList>
    </citation>
    <scope>NUCLEOTIDE SEQUENCE [LARGE SCALE GENOMIC DNA]</scope>
</reference>
<dbReference type="AlphaFoldDB" id="A0A2M8ENK2"/>
<evidence type="ECO:0008006" key="3">
    <source>
        <dbReference type="Google" id="ProtNLM"/>
    </source>
</evidence>
<organism evidence="1 2">
    <name type="scientific">Candidatus Uhrbacteria bacterium CG_4_9_14_0_2_um_filter_41_50</name>
    <dbReference type="NCBI Taxonomy" id="1975031"/>
    <lineage>
        <taxon>Bacteria</taxon>
        <taxon>Candidatus Uhriibacteriota</taxon>
    </lineage>
</organism>
<dbReference type="Proteomes" id="UP000230251">
    <property type="component" value="Unassembled WGS sequence"/>
</dbReference>
<accession>A0A2M8ENK2</accession>
<gene>
    <name evidence="1" type="ORF">CO057_03160</name>
</gene>
<protein>
    <recommendedName>
        <fullName evidence="3">Septum formation initiator</fullName>
    </recommendedName>
</protein>
<comment type="caution">
    <text evidence="1">The sequence shown here is derived from an EMBL/GenBank/DDBJ whole genome shotgun (WGS) entry which is preliminary data.</text>
</comment>
<evidence type="ECO:0000313" key="1">
    <source>
        <dbReference type="EMBL" id="PJC24298.1"/>
    </source>
</evidence>
<dbReference type="InterPro" id="IPR007060">
    <property type="entry name" value="FtsL/DivIC"/>
</dbReference>
<evidence type="ECO:0000313" key="2">
    <source>
        <dbReference type="Proteomes" id="UP000230251"/>
    </source>
</evidence>
<dbReference type="EMBL" id="PFSI01000050">
    <property type="protein sequence ID" value="PJC24298.1"/>
    <property type="molecule type" value="Genomic_DNA"/>
</dbReference>
<dbReference type="Pfam" id="PF04977">
    <property type="entry name" value="DivIC"/>
    <property type="match status" value="1"/>
</dbReference>
<proteinExistence type="predicted"/>
<name>A0A2M8ENK2_9BACT</name>